<evidence type="ECO:0000256" key="1">
    <source>
        <dbReference type="ARBA" id="ARBA00022679"/>
    </source>
</evidence>
<dbReference type="InterPro" id="IPR001296">
    <property type="entry name" value="Glyco_trans_1"/>
</dbReference>
<dbReference type="PANTHER" id="PTHR46401:SF2">
    <property type="entry name" value="GLYCOSYLTRANSFERASE WBBK-RELATED"/>
    <property type="match status" value="1"/>
</dbReference>
<dbReference type="GO" id="GO:0009103">
    <property type="term" value="P:lipopolysaccharide biosynthetic process"/>
    <property type="evidence" value="ECO:0007669"/>
    <property type="project" value="TreeGrafter"/>
</dbReference>
<dbReference type="GO" id="GO:0016757">
    <property type="term" value="F:glycosyltransferase activity"/>
    <property type="evidence" value="ECO:0007669"/>
    <property type="project" value="InterPro"/>
</dbReference>
<organism evidence="3 4">
    <name type="scientific">Candidatus Woykebacteria bacterium RBG_16_44_10</name>
    <dbReference type="NCBI Taxonomy" id="1802597"/>
    <lineage>
        <taxon>Bacteria</taxon>
        <taxon>Candidatus Woykeibacteriota</taxon>
    </lineage>
</organism>
<feature type="domain" description="Glycosyl transferase family 1" evidence="2">
    <location>
        <begin position="153"/>
        <end position="296"/>
    </location>
</feature>
<dbReference type="Proteomes" id="UP000177588">
    <property type="component" value="Unassembled WGS sequence"/>
</dbReference>
<dbReference type="STRING" id="1802597.A2Z24_00430"/>
<evidence type="ECO:0000259" key="2">
    <source>
        <dbReference type="Pfam" id="PF00534"/>
    </source>
</evidence>
<dbReference type="Gene3D" id="3.40.50.2000">
    <property type="entry name" value="Glycogen Phosphorylase B"/>
    <property type="match status" value="1"/>
</dbReference>
<gene>
    <name evidence="3" type="ORF">A2Z24_00430</name>
</gene>
<dbReference type="PANTHER" id="PTHR46401">
    <property type="entry name" value="GLYCOSYLTRANSFERASE WBBK-RELATED"/>
    <property type="match status" value="1"/>
</dbReference>
<keyword evidence="1" id="KW-0808">Transferase</keyword>
<comment type="caution">
    <text evidence="3">The sequence shown here is derived from an EMBL/GenBank/DDBJ whole genome shotgun (WGS) entry which is preliminary data.</text>
</comment>
<sequence>MRLLLLYKTSPESPSYKTPSSFGVQGEVLARGLRELGVDLKSADRRDNEGKEAAYKEFKPDFVVGVGYWGDVPEIVTHPKQRGQTPVPWIVSDGAVLAHQQKLNELRLVLATSNWVKEVLTRDGINTSIRVVYEGVDTNVFKPLSKNSPGVKKFRERFGVGGDDLLILTVGGDGKSKGFQEVVLALKQLEDKLTNWKYIVKVAASQTGQEQTEEDMRLVRKLGLEERVIFFSEMLNKQEQGALFNAADIYAAPSHNEGFGRPLVEAQACGIPVLTVGGTATGEVVRHGVSGFSAKVAEKIYKKKFMVGDKEIELEEPKFVGVKADPADLALYLLKLTDSNLRREMGEAGRKFVLDNFDYRKTAEDMVEAIEDTFGER</sequence>
<dbReference type="AlphaFoldDB" id="A0A1G1WDT9"/>
<proteinExistence type="predicted"/>
<reference evidence="3 4" key="1">
    <citation type="journal article" date="2016" name="Nat. Commun.">
        <title>Thousands of microbial genomes shed light on interconnected biogeochemical processes in an aquifer system.</title>
        <authorList>
            <person name="Anantharaman K."/>
            <person name="Brown C.T."/>
            <person name="Hug L.A."/>
            <person name="Sharon I."/>
            <person name="Castelle C.J."/>
            <person name="Probst A.J."/>
            <person name="Thomas B.C."/>
            <person name="Singh A."/>
            <person name="Wilkins M.J."/>
            <person name="Karaoz U."/>
            <person name="Brodie E.L."/>
            <person name="Williams K.H."/>
            <person name="Hubbard S.S."/>
            <person name="Banfield J.F."/>
        </authorList>
    </citation>
    <scope>NUCLEOTIDE SEQUENCE [LARGE SCALE GENOMIC DNA]</scope>
</reference>
<dbReference type="Pfam" id="PF00534">
    <property type="entry name" value="Glycos_transf_1"/>
    <property type="match status" value="1"/>
</dbReference>
<accession>A0A1G1WDT9</accession>
<name>A0A1G1WDT9_9BACT</name>
<evidence type="ECO:0000313" key="4">
    <source>
        <dbReference type="Proteomes" id="UP000177588"/>
    </source>
</evidence>
<dbReference type="CDD" id="cd03801">
    <property type="entry name" value="GT4_PimA-like"/>
    <property type="match status" value="1"/>
</dbReference>
<evidence type="ECO:0000313" key="3">
    <source>
        <dbReference type="EMBL" id="OGY25814.1"/>
    </source>
</evidence>
<protein>
    <recommendedName>
        <fullName evidence="2">Glycosyl transferase family 1 domain-containing protein</fullName>
    </recommendedName>
</protein>
<dbReference type="EMBL" id="MHCT01000020">
    <property type="protein sequence ID" value="OGY25814.1"/>
    <property type="molecule type" value="Genomic_DNA"/>
</dbReference>
<dbReference type="SUPFAM" id="SSF53756">
    <property type="entry name" value="UDP-Glycosyltransferase/glycogen phosphorylase"/>
    <property type="match status" value="1"/>
</dbReference>